<dbReference type="Gene3D" id="2.40.30.10">
    <property type="entry name" value="Translation factors"/>
    <property type="match status" value="2"/>
</dbReference>
<dbReference type="InterPro" id="IPR009000">
    <property type="entry name" value="Transl_B-barrel_sf"/>
</dbReference>
<dbReference type="FunFam" id="2.40.30.10:FF:000009">
    <property type="entry name" value="Eukaryotic translation initiation factor 2 subunit gamma"/>
    <property type="match status" value="1"/>
</dbReference>
<dbReference type="GO" id="GO:0003743">
    <property type="term" value="F:translation initiation factor activity"/>
    <property type="evidence" value="ECO:0007669"/>
    <property type="project" value="UniProtKB-KW"/>
</dbReference>
<comment type="catalytic activity">
    <reaction evidence="7">
        <text>GTP + H2O = GDP + phosphate + H(+)</text>
        <dbReference type="Rhea" id="RHEA:19669"/>
        <dbReference type="ChEBI" id="CHEBI:15377"/>
        <dbReference type="ChEBI" id="CHEBI:15378"/>
        <dbReference type="ChEBI" id="CHEBI:37565"/>
        <dbReference type="ChEBI" id="CHEBI:43474"/>
        <dbReference type="ChEBI" id="CHEBI:58189"/>
        <dbReference type="EC" id="3.6.5.3"/>
    </reaction>
</comment>
<evidence type="ECO:0000256" key="5">
    <source>
        <dbReference type="ARBA" id="ARBA00022917"/>
    </source>
</evidence>
<dbReference type="SUPFAM" id="SSF52540">
    <property type="entry name" value="P-loop containing nucleoside triphosphate hydrolases"/>
    <property type="match status" value="1"/>
</dbReference>
<evidence type="ECO:0000259" key="8">
    <source>
        <dbReference type="Pfam" id="PF00009"/>
    </source>
</evidence>
<dbReference type="Gene3D" id="2.170.16.10">
    <property type="entry name" value="Hedgehog/Intein (Hint) domain"/>
    <property type="match status" value="1"/>
</dbReference>
<dbReference type="InterPro" id="IPR009001">
    <property type="entry name" value="Transl_elong_EF1A/Init_IF2_C"/>
</dbReference>
<keyword evidence="3" id="KW-0547">Nucleotide-binding</keyword>
<protein>
    <recommendedName>
        <fullName evidence="1">protein-synthesizing GTPase</fullName>
        <ecNumber evidence="1">3.6.5.3</ecNumber>
    </recommendedName>
</protein>
<dbReference type="GO" id="GO:0003924">
    <property type="term" value="F:GTPase activity"/>
    <property type="evidence" value="ECO:0007669"/>
    <property type="project" value="InterPro"/>
</dbReference>
<dbReference type="EC" id="3.6.5.3" evidence="1"/>
<feature type="domain" description="Hom-end-associated Hint" evidence="9">
    <location>
        <begin position="30"/>
        <end position="100"/>
    </location>
</feature>
<dbReference type="Pfam" id="PF05203">
    <property type="entry name" value="Hom_end_hint"/>
    <property type="match status" value="1"/>
</dbReference>
<feature type="domain" description="Tr-type G" evidence="8">
    <location>
        <begin position="171"/>
        <end position="361"/>
    </location>
</feature>
<dbReference type="SUPFAM" id="SSF50447">
    <property type="entry name" value="Translation proteins"/>
    <property type="match status" value="1"/>
</dbReference>
<evidence type="ECO:0000256" key="4">
    <source>
        <dbReference type="ARBA" id="ARBA00022801"/>
    </source>
</evidence>
<proteinExistence type="predicted"/>
<keyword evidence="5" id="KW-0648">Protein biosynthesis</keyword>
<evidence type="ECO:0000259" key="10">
    <source>
        <dbReference type="Pfam" id="PF09173"/>
    </source>
</evidence>
<evidence type="ECO:0000313" key="11">
    <source>
        <dbReference type="EMBL" id="VVU95225.1"/>
    </source>
</evidence>
<gene>
    <name evidence="11" type="ORF">CPAV1605_950</name>
</gene>
<dbReference type="InterPro" id="IPR044127">
    <property type="entry name" value="eIF2g_dom_2"/>
</dbReference>
<dbReference type="SUPFAM" id="SSF50465">
    <property type="entry name" value="EF-Tu/eEF-1alpha/eIF2-gamma C-terminal domain"/>
    <property type="match status" value="1"/>
</dbReference>
<dbReference type="InterPro" id="IPR050543">
    <property type="entry name" value="eIF2G"/>
</dbReference>
<keyword evidence="4" id="KW-0378">Hydrolase</keyword>
<reference evidence="11" key="1">
    <citation type="submission" date="2019-09" db="EMBL/GenBank/DDBJ databases">
        <authorList>
            <person name="Needham M D."/>
        </authorList>
    </citation>
    <scope>NUCLEOTIDE SEQUENCE</scope>
</reference>
<dbReference type="InterPro" id="IPR015256">
    <property type="entry name" value="eIF2g_C"/>
</dbReference>
<dbReference type="EMBL" id="CABVLZ010000004">
    <property type="protein sequence ID" value="VVU95225.1"/>
    <property type="molecule type" value="Genomic_DNA"/>
</dbReference>
<dbReference type="InterPro" id="IPR000795">
    <property type="entry name" value="T_Tr_GTP-bd_dom"/>
</dbReference>
<dbReference type="Pfam" id="PF09173">
    <property type="entry name" value="eIF2_C"/>
    <property type="match status" value="1"/>
</dbReference>
<dbReference type="Gene3D" id="3.40.50.300">
    <property type="entry name" value="P-loop containing nucleotide triphosphate hydrolases"/>
    <property type="match status" value="1"/>
</dbReference>
<keyword evidence="2" id="KW-0396">Initiation factor</keyword>
<dbReference type="CDD" id="cd03688">
    <property type="entry name" value="eIF2_gamma_II"/>
    <property type="match status" value="1"/>
</dbReference>
<dbReference type="GO" id="GO:0005829">
    <property type="term" value="C:cytosol"/>
    <property type="evidence" value="ECO:0007669"/>
    <property type="project" value="TreeGrafter"/>
</dbReference>
<keyword evidence="6" id="KW-0342">GTP-binding</keyword>
<dbReference type="Pfam" id="PF00009">
    <property type="entry name" value="GTP_EFTU"/>
    <property type="match status" value="1"/>
</dbReference>
<dbReference type="NCBIfam" id="NF003077">
    <property type="entry name" value="PRK04000.1"/>
    <property type="match status" value="1"/>
</dbReference>
<dbReference type="SUPFAM" id="SSF51294">
    <property type="entry name" value="Hedgehog/intein (Hint) domain"/>
    <property type="match status" value="1"/>
</dbReference>
<evidence type="ECO:0000256" key="1">
    <source>
        <dbReference type="ARBA" id="ARBA00011986"/>
    </source>
</evidence>
<dbReference type="GO" id="GO:0000049">
    <property type="term" value="F:tRNA binding"/>
    <property type="evidence" value="ECO:0007669"/>
    <property type="project" value="InterPro"/>
</dbReference>
<dbReference type="GO" id="GO:0030908">
    <property type="term" value="P:protein splicing"/>
    <property type="evidence" value="ECO:0007669"/>
    <property type="project" value="InterPro"/>
</dbReference>
<dbReference type="PANTHER" id="PTHR42854:SF3">
    <property type="entry name" value="EUKARYOTIC TRANSLATION INITIATION FACTOR 2 SUBUNIT 3-RELATED"/>
    <property type="match status" value="1"/>
</dbReference>
<evidence type="ECO:0000256" key="2">
    <source>
        <dbReference type="ARBA" id="ARBA00022540"/>
    </source>
</evidence>
<dbReference type="InterPro" id="IPR027417">
    <property type="entry name" value="P-loop_NTPase"/>
</dbReference>
<evidence type="ECO:0000256" key="6">
    <source>
        <dbReference type="ARBA" id="ARBA00023134"/>
    </source>
</evidence>
<dbReference type="GO" id="GO:0005525">
    <property type="term" value="F:GTP binding"/>
    <property type="evidence" value="ECO:0007669"/>
    <property type="project" value="UniProtKB-KW"/>
</dbReference>
<dbReference type="InterPro" id="IPR036844">
    <property type="entry name" value="Hint_dom_sf"/>
</dbReference>
<dbReference type="AlphaFoldDB" id="A0A5E8CLR5"/>
<feature type="domain" description="Initiation factor eIF2 gamma C-terminal" evidence="10">
    <location>
        <begin position="499"/>
        <end position="568"/>
    </location>
</feature>
<dbReference type="PANTHER" id="PTHR42854">
    <property type="entry name" value="EUKARYOTIC TRANSLATION INITIATION FACTOR 2 SUBUNIT 3 FAMILY MEMBER"/>
    <property type="match status" value="1"/>
</dbReference>
<accession>A0A5E8CLR5</accession>
<dbReference type="InterPro" id="IPR007868">
    <property type="entry name" value="Hom_end_hint"/>
</dbReference>
<dbReference type="GO" id="GO:0001731">
    <property type="term" value="P:formation of translation preinitiation complex"/>
    <property type="evidence" value="ECO:0007669"/>
    <property type="project" value="TreeGrafter"/>
</dbReference>
<organism evidence="11">
    <name type="scientific">seawater metagenome</name>
    <dbReference type="NCBI Taxonomy" id="1561972"/>
    <lineage>
        <taxon>unclassified sequences</taxon>
        <taxon>metagenomes</taxon>
        <taxon>ecological metagenomes</taxon>
    </lineage>
</organism>
<evidence type="ECO:0000256" key="3">
    <source>
        <dbReference type="ARBA" id="ARBA00022741"/>
    </source>
</evidence>
<evidence type="ECO:0000256" key="7">
    <source>
        <dbReference type="ARBA" id="ARBA00048107"/>
    </source>
</evidence>
<evidence type="ECO:0000259" key="9">
    <source>
        <dbReference type="Pfam" id="PF05203"/>
    </source>
</evidence>
<name>A0A5E8CLR5_9ZZZZ</name>
<sequence length="579" mass="64514">MTSKINYDEIINLQPTINIGCLGSVTDGKCFARGTLIKMFDQPDKAVEEVQVGDCIMGNDFTKRMVVSTTSGQDQMYEIQQKIGENYTVNSHHILCLMNQNTGNEFLINTQDFFELDDNKKKNLFGFKNKKGYQNLISDIYQISIQKKNIDNYYGFTIDGNNLFLLADGTVTHNSSMVNTVCNQRTQKHSSEHIKNITIKLGYANAKIFKCSNCPEPECYESFGSHVKKAFCTSCPGKEEMKLIRHISFVDCPGHNDLLLTMLSGVGVMDHSIVVVSGAEDLSSKRQLKEHITAASISELENYIVCLNKLDLIDKDTSMSRYLKLTQYLKNTPLEDVPIIPTSFNRGINKKWLLKYIIEKLNNPKRDLEASPLFRVTRSFDINKPGCSPKELNGGVIGGTLIRGIIKNNDVIELRPGIVKKTKEGLAYKPIITTISSIKSEENDLELAIPGGLIALGTDIDPYYTKNDIAVGNTCGHPGTLPDVYEKIQIIFEPLNDLQVSNQNNNIRMGEMLLVNCNSISIASKVIANENNEITLDLIGRLLCLNEQDTIILSRKLKEGCKIIGKGKLIGGSKAKKGF</sequence>